<keyword evidence="2" id="KW-1185">Reference proteome</keyword>
<proteinExistence type="predicted"/>
<dbReference type="OrthoDB" id="190201at2759"/>
<organism evidence="1 2">
    <name type="scientific">Ramularia collo-cygni</name>
    <dbReference type="NCBI Taxonomy" id="112498"/>
    <lineage>
        <taxon>Eukaryota</taxon>
        <taxon>Fungi</taxon>
        <taxon>Dikarya</taxon>
        <taxon>Ascomycota</taxon>
        <taxon>Pezizomycotina</taxon>
        <taxon>Dothideomycetes</taxon>
        <taxon>Dothideomycetidae</taxon>
        <taxon>Mycosphaerellales</taxon>
        <taxon>Mycosphaerellaceae</taxon>
        <taxon>Ramularia</taxon>
    </lineage>
</organism>
<evidence type="ECO:0000313" key="1">
    <source>
        <dbReference type="EMBL" id="CZT23136.1"/>
    </source>
</evidence>
<protein>
    <submittedName>
        <fullName evidence="1">Uncharacterized protein</fullName>
    </submittedName>
</protein>
<sequence length="66" mass="6358">MILTSPVPSIPGGSLPAGLAGPDTAGFGSNPIGLPSHGGEAVCVSGVIPVEASAMNLKFNFGIPAN</sequence>
<dbReference type="Proteomes" id="UP000225277">
    <property type="component" value="Unassembled WGS sequence"/>
</dbReference>
<accession>A0A2D3V165</accession>
<evidence type="ECO:0000313" key="2">
    <source>
        <dbReference type="Proteomes" id="UP000225277"/>
    </source>
</evidence>
<reference evidence="1 2" key="1">
    <citation type="submission" date="2016-03" db="EMBL/GenBank/DDBJ databases">
        <authorList>
            <person name="Ploux O."/>
        </authorList>
    </citation>
    <scope>NUCLEOTIDE SEQUENCE [LARGE SCALE GENOMIC DNA]</scope>
    <source>
        <strain evidence="1 2">URUG2</strain>
    </source>
</reference>
<gene>
    <name evidence="1" type="ORF">RCC_08846</name>
</gene>
<dbReference type="EMBL" id="FJUY01000015">
    <property type="protein sequence ID" value="CZT23136.1"/>
    <property type="molecule type" value="Genomic_DNA"/>
</dbReference>
<dbReference type="RefSeq" id="XP_023629860.1">
    <property type="nucleotide sequence ID" value="XM_023774092.1"/>
</dbReference>
<name>A0A2D3V165_9PEZI</name>
<dbReference type="AlphaFoldDB" id="A0A2D3V165"/>
<dbReference type="GeneID" id="35603926"/>